<dbReference type="Pfam" id="PF01261">
    <property type="entry name" value="AP_endonuc_2"/>
    <property type="match status" value="1"/>
</dbReference>
<keyword evidence="3" id="KW-1185">Reference proteome</keyword>
<sequence>MQPTIAMCNIFDQNTEKLVAFATEHGFSAIDWSLDPTLPEPEFLSLMKDLAGFQVRYHCRFHGVDVAYNDQRGDESLALLLRTVDQIAAAGGRYMTVHSGLGNPSGKGIDMNRAIRNLAVLVAYGRGNGVAVALENLTTPLTNDPLLFHRIVTESDAYVTIDIGHAHAVRHLHPGKDLFAEYILPHRDRLLNAHVYHTELEGYGHVPPDALSDISERLDLLGLSDSCDWWAIELMNPSELLHTRDLLQSYLQTSSLQADAMRQQIPFFLGSV</sequence>
<dbReference type="AlphaFoldDB" id="A0A1L3GER9"/>
<dbReference type="GO" id="GO:0016853">
    <property type="term" value="F:isomerase activity"/>
    <property type="evidence" value="ECO:0007669"/>
    <property type="project" value="UniProtKB-KW"/>
</dbReference>
<dbReference type="STRING" id="29542.A6070_12855"/>
<dbReference type="RefSeq" id="WP_072286165.1">
    <property type="nucleotide sequence ID" value="NZ_CP015455.1"/>
</dbReference>
<dbReference type="InterPro" id="IPR013022">
    <property type="entry name" value="Xyl_isomerase-like_TIM-brl"/>
</dbReference>
<dbReference type="KEGG" id="pace:A6070_12855"/>
<proteinExistence type="predicted"/>
<dbReference type="Gene3D" id="3.20.20.150">
    <property type="entry name" value="Divalent-metal-dependent TIM barrel enzymes"/>
    <property type="match status" value="1"/>
</dbReference>
<evidence type="ECO:0000313" key="2">
    <source>
        <dbReference type="EMBL" id="APG24325.1"/>
    </source>
</evidence>
<feature type="domain" description="Xylose isomerase-like TIM barrel" evidence="1">
    <location>
        <begin position="20"/>
        <end position="194"/>
    </location>
</feature>
<dbReference type="EMBL" id="CP015518">
    <property type="protein sequence ID" value="APG24325.1"/>
    <property type="molecule type" value="Genomic_DNA"/>
</dbReference>
<organism evidence="2 3">
    <name type="scientific">Syntrophotalea acetylenica</name>
    <name type="common">Pelobacter acetylenicus</name>
    <dbReference type="NCBI Taxonomy" id="29542"/>
    <lineage>
        <taxon>Bacteria</taxon>
        <taxon>Pseudomonadati</taxon>
        <taxon>Thermodesulfobacteriota</taxon>
        <taxon>Desulfuromonadia</taxon>
        <taxon>Desulfuromonadales</taxon>
        <taxon>Syntrophotaleaceae</taxon>
        <taxon>Syntrophotalea</taxon>
    </lineage>
</organism>
<protein>
    <submittedName>
        <fullName evidence="2">Sugar phosphate isomerase</fullName>
    </submittedName>
</protein>
<dbReference type="InterPro" id="IPR036237">
    <property type="entry name" value="Xyl_isomerase-like_sf"/>
</dbReference>
<accession>A0A1L3GER9</accession>
<dbReference type="OrthoDB" id="5470451at2"/>
<evidence type="ECO:0000313" key="3">
    <source>
        <dbReference type="Proteomes" id="UP000182264"/>
    </source>
</evidence>
<evidence type="ECO:0000259" key="1">
    <source>
        <dbReference type="Pfam" id="PF01261"/>
    </source>
</evidence>
<dbReference type="Proteomes" id="UP000182264">
    <property type="component" value="Chromosome"/>
</dbReference>
<name>A0A1L3GER9_SYNAC</name>
<reference evidence="2 3" key="1">
    <citation type="journal article" date="2017" name="Genome Announc.">
        <title>Complete Genome Sequences of Two Acetylene-Fermenting Pelobacter acetylenicus Strains.</title>
        <authorList>
            <person name="Sutton J.M."/>
            <person name="Baesman S.M."/>
            <person name="Fierst J.L."/>
            <person name="Poret-Peterson A.T."/>
            <person name="Oremland R.S."/>
            <person name="Dunlap D.S."/>
            <person name="Akob D.M."/>
        </authorList>
    </citation>
    <scope>NUCLEOTIDE SEQUENCE [LARGE SCALE GENOMIC DNA]</scope>
    <source>
        <strain evidence="2 3">DSM 3247</strain>
    </source>
</reference>
<dbReference type="SUPFAM" id="SSF51658">
    <property type="entry name" value="Xylose isomerase-like"/>
    <property type="match status" value="1"/>
</dbReference>
<gene>
    <name evidence="2" type="ORF">A7E75_04220</name>
</gene>
<keyword evidence="2" id="KW-0413">Isomerase</keyword>